<evidence type="ECO:0000313" key="1">
    <source>
        <dbReference type="EMBL" id="KAG5379825.1"/>
    </source>
</evidence>
<accession>A0ABQ7L2F0</accession>
<proteinExistence type="predicted"/>
<gene>
    <name evidence="1" type="primary">A07g506870.1_BraROA</name>
    <name evidence="1" type="ORF">IGI04_027667</name>
</gene>
<dbReference type="EMBL" id="JADBGQ010000009">
    <property type="protein sequence ID" value="KAG5379825.1"/>
    <property type="molecule type" value="Genomic_DNA"/>
</dbReference>
<keyword evidence="2" id="KW-1185">Reference proteome</keyword>
<sequence length="118" mass="12870">MAHLDFDGLDGVAVKEIQSLRVDFSSLLVCSQWWHVEVGDPSLSPCEELQAPGGAMVLSLFPDPYRATSESNKELSPFDDWSLKHVSLAENGVATSIAISVTLVHCYQFYLAIRVSAG</sequence>
<name>A0ABQ7L2F0_BRACM</name>
<protein>
    <submittedName>
        <fullName evidence="1">Uncharacterized protein</fullName>
    </submittedName>
</protein>
<reference evidence="1 2" key="1">
    <citation type="submission" date="2021-03" db="EMBL/GenBank/DDBJ databases">
        <authorList>
            <person name="King G.J."/>
            <person name="Bancroft I."/>
            <person name="Baten A."/>
            <person name="Bloomfield J."/>
            <person name="Borpatragohain P."/>
            <person name="He Z."/>
            <person name="Irish N."/>
            <person name="Irwin J."/>
            <person name="Liu K."/>
            <person name="Mauleon R.P."/>
            <person name="Moore J."/>
            <person name="Morris R."/>
            <person name="Ostergaard L."/>
            <person name="Wang B."/>
            <person name="Wells R."/>
        </authorList>
    </citation>
    <scope>NUCLEOTIDE SEQUENCE [LARGE SCALE GENOMIC DNA]</scope>
    <source>
        <strain evidence="1">R-o-18</strain>
        <tissue evidence="1">Leaf</tissue>
    </source>
</reference>
<evidence type="ECO:0000313" key="2">
    <source>
        <dbReference type="Proteomes" id="UP000823674"/>
    </source>
</evidence>
<dbReference type="Proteomes" id="UP000823674">
    <property type="component" value="Chromosome A07"/>
</dbReference>
<comment type="caution">
    <text evidence="1">The sequence shown here is derived from an EMBL/GenBank/DDBJ whole genome shotgun (WGS) entry which is preliminary data.</text>
</comment>
<organism evidence="1 2">
    <name type="scientific">Brassica rapa subsp. trilocularis</name>
    <dbReference type="NCBI Taxonomy" id="1813537"/>
    <lineage>
        <taxon>Eukaryota</taxon>
        <taxon>Viridiplantae</taxon>
        <taxon>Streptophyta</taxon>
        <taxon>Embryophyta</taxon>
        <taxon>Tracheophyta</taxon>
        <taxon>Spermatophyta</taxon>
        <taxon>Magnoliopsida</taxon>
        <taxon>eudicotyledons</taxon>
        <taxon>Gunneridae</taxon>
        <taxon>Pentapetalae</taxon>
        <taxon>rosids</taxon>
        <taxon>malvids</taxon>
        <taxon>Brassicales</taxon>
        <taxon>Brassicaceae</taxon>
        <taxon>Brassiceae</taxon>
        <taxon>Brassica</taxon>
    </lineage>
</organism>